<dbReference type="Pfam" id="PF00753">
    <property type="entry name" value="Lactamase_B"/>
    <property type="match status" value="1"/>
</dbReference>
<organism evidence="6 7">
    <name type="scientific">Maribacter aquimaris</name>
    <dbReference type="NCBI Taxonomy" id="2737171"/>
    <lineage>
        <taxon>Bacteria</taxon>
        <taxon>Pseudomonadati</taxon>
        <taxon>Bacteroidota</taxon>
        <taxon>Flavobacteriia</taxon>
        <taxon>Flavobacteriales</taxon>
        <taxon>Flavobacteriaceae</taxon>
        <taxon>Maribacter</taxon>
    </lineage>
</organism>
<keyword evidence="7" id="KW-1185">Reference proteome</keyword>
<evidence type="ECO:0000259" key="5">
    <source>
        <dbReference type="Pfam" id="PF00753"/>
    </source>
</evidence>
<evidence type="ECO:0000256" key="4">
    <source>
        <dbReference type="ARBA" id="ARBA00022833"/>
    </source>
</evidence>
<evidence type="ECO:0000256" key="3">
    <source>
        <dbReference type="ARBA" id="ARBA00022801"/>
    </source>
</evidence>
<comment type="caution">
    <text evidence="6">The sequence shown here is derived from an EMBL/GenBank/DDBJ whole genome shotgun (WGS) entry which is preliminary data.</text>
</comment>
<dbReference type="Proteomes" id="UP001166021">
    <property type="component" value="Unassembled WGS sequence"/>
</dbReference>
<gene>
    <name evidence="6" type="ORF">HPE56_09610</name>
</gene>
<reference evidence="6" key="1">
    <citation type="submission" date="2020-05" db="EMBL/GenBank/DDBJ databases">
        <title>The draft genome sequence of Maribacter sp. ANRC-HE7.</title>
        <authorList>
            <person name="Mu L."/>
        </authorList>
    </citation>
    <scope>NUCLEOTIDE SEQUENCE</scope>
    <source>
        <strain evidence="6">ANRC-HE7</strain>
    </source>
</reference>
<keyword evidence="2" id="KW-0479">Metal-binding</keyword>
<dbReference type="InterPro" id="IPR036866">
    <property type="entry name" value="RibonucZ/Hydroxyglut_hydro"/>
</dbReference>
<accession>A0ABR7UZN2</accession>
<name>A0ABR7UZN2_9FLAO</name>
<evidence type="ECO:0000313" key="7">
    <source>
        <dbReference type="Proteomes" id="UP001166021"/>
    </source>
</evidence>
<keyword evidence="3" id="KW-0378">Hydrolase</keyword>
<comment type="cofactor">
    <cofactor evidence="1">
        <name>Zn(2+)</name>
        <dbReference type="ChEBI" id="CHEBI:29105"/>
    </cofactor>
</comment>
<evidence type="ECO:0000313" key="6">
    <source>
        <dbReference type="EMBL" id="MBD0778049.1"/>
    </source>
</evidence>
<evidence type="ECO:0000256" key="2">
    <source>
        <dbReference type="ARBA" id="ARBA00022723"/>
    </source>
</evidence>
<protein>
    <recommendedName>
        <fullName evidence="5">Metallo-beta-lactamase domain-containing protein</fullName>
    </recommendedName>
</protein>
<feature type="domain" description="Metallo-beta-lactamase" evidence="5">
    <location>
        <begin position="41"/>
        <end position="104"/>
    </location>
</feature>
<dbReference type="Gene3D" id="3.60.15.10">
    <property type="entry name" value="Ribonuclease Z/Hydroxyacylglutathione hydrolase-like"/>
    <property type="match status" value="1"/>
</dbReference>
<dbReference type="SUPFAM" id="SSF56281">
    <property type="entry name" value="Metallo-hydrolase/oxidoreductase"/>
    <property type="match status" value="1"/>
</dbReference>
<evidence type="ECO:0000256" key="1">
    <source>
        <dbReference type="ARBA" id="ARBA00001947"/>
    </source>
</evidence>
<keyword evidence="4" id="KW-0862">Zinc</keyword>
<dbReference type="EMBL" id="JABTCF010000005">
    <property type="protein sequence ID" value="MBD0778049.1"/>
    <property type="molecule type" value="Genomic_DNA"/>
</dbReference>
<proteinExistence type="predicted"/>
<dbReference type="PROSITE" id="PS00744">
    <property type="entry name" value="BETA_LACTAMASE_B_2"/>
    <property type="match status" value="1"/>
</dbReference>
<sequence>MSHMKVEKNLFPIFPFLFIGARSQSSTHTSYESGHLIISKLTVHTKDNIVSYYPNGKVLFGGCLIKSEGAGKGYLGDANLHEWSNTVESLKRKYPDVEVVIPGHGNTGKMGLLDYNIKMVKE</sequence>
<dbReference type="InterPro" id="IPR001018">
    <property type="entry name" value="Beta-lactamase_class-B_CS"/>
</dbReference>
<dbReference type="InterPro" id="IPR001279">
    <property type="entry name" value="Metallo-B-lactamas"/>
</dbReference>